<dbReference type="VEuPathDB" id="PlasmoDB:PmUG01_07050300"/>
<keyword evidence="3" id="KW-1185">Reference proteome</keyword>
<evidence type="ECO:0000313" key="2">
    <source>
        <dbReference type="EMBL" id="SBT88039.1"/>
    </source>
</evidence>
<accession>A0A1D3JMW6</accession>
<proteinExistence type="predicted"/>
<dbReference type="KEGG" id="pmal:PMUG01_07050300"/>
<evidence type="ECO:0000313" key="3">
    <source>
        <dbReference type="Proteomes" id="UP000219813"/>
    </source>
</evidence>
<keyword evidence="1" id="KW-0472">Membrane</keyword>
<feature type="transmembrane region" description="Helical" evidence="1">
    <location>
        <begin position="139"/>
        <end position="158"/>
    </location>
</feature>
<dbReference type="GeneID" id="39868064"/>
<protein>
    <submittedName>
        <fullName evidence="2">PIR protein</fullName>
    </submittedName>
</protein>
<reference evidence="2 3" key="1">
    <citation type="submission" date="2016-06" db="EMBL/GenBank/DDBJ databases">
        <authorList>
            <consortium name="Pathogen Informatics"/>
        </authorList>
    </citation>
    <scope>NUCLEOTIDE SEQUENCE [LARGE SCALE GENOMIC DNA]</scope>
</reference>
<organism evidence="2 3">
    <name type="scientific">Plasmodium malariae</name>
    <dbReference type="NCBI Taxonomy" id="5858"/>
    <lineage>
        <taxon>Eukaryota</taxon>
        <taxon>Sar</taxon>
        <taxon>Alveolata</taxon>
        <taxon>Apicomplexa</taxon>
        <taxon>Aconoidasida</taxon>
        <taxon>Haemosporida</taxon>
        <taxon>Plasmodiidae</taxon>
        <taxon>Plasmodium</taxon>
        <taxon>Plasmodium (Plasmodium)</taxon>
    </lineage>
</organism>
<dbReference type="AlphaFoldDB" id="A0A1D3JMW6"/>
<name>A0A1D3JMW6_PLAMA</name>
<sequence>MVKPNVSKKDKIFYHFDEDNEPMDDERIELLSPLKKDHADLYKIGCMLNNSIRNKDSMPVLIDDSVNDVEYCYLLNEWLNKKQFKYISEGPNCENKTKLWEEKIEELWDPLIKLAYVNFSCERNKIVYNCSISSELKNTLSVCFTLLGIFLITFFFLYKFSPFGHRVDSCLNKKKRIKQNIVPECSCELTEGCYDNGESHSEKGRIRIHYHSA</sequence>
<gene>
    <name evidence="2" type="primary">PmUG01_07050300</name>
    <name evidence="2" type="ORF">PMUG01_07050300</name>
</gene>
<evidence type="ECO:0000256" key="1">
    <source>
        <dbReference type="SAM" id="Phobius"/>
    </source>
</evidence>
<dbReference type="Proteomes" id="UP000219813">
    <property type="component" value="Chromosome 7"/>
</dbReference>
<dbReference type="RefSeq" id="XP_028860960.1">
    <property type="nucleotide sequence ID" value="XM_029004253.1"/>
</dbReference>
<keyword evidence="1" id="KW-0812">Transmembrane</keyword>
<dbReference type="EMBL" id="LT594628">
    <property type="protein sequence ID" value="SBT88039.1"/>
    <property type="molecule type" value="Genomic_DNA"/>
</dbReference>
<keyword evidence="1" id="KW-1133">Transmembrane helix</keyword>